<reference evidence="1 2" key="1">
    <citation type="journal article" date="2022" name="bioRxiv">
        <title>The genome of the oomycete Peronosclerospora sorghi, a cosmopolitan pathogen of maize and sorghum, is inflated with dispersed pseudogenes.</title>
        <authorList>
            <person name="Fletcher K."/>
            <person name="Martin F."/>
            <person name="Isakeit T."/>
            <person name="Cavanaugh K."/>
            <person name="Magill C."/>
            <person name="Michelmore R."/>
        </authorList>
    </citation>
    <scope>NUCLEOTIDE SEQUENCE [LARGE SCALE GENOMIC DNA]</scope>
    <source>
        <strain evidence="1">P6</strain>
    </source>
</reference>
<comment type="caution">
    <text evidence="1">The sequence shown here is derived from an EMBL/GenBank/DDBJ whole genome shotgun (WGS) entry which is preliminary data.</text>
</comment>
<evidence type="ECO:0000313" key="1">
    <source>
        <dbReference type="EMBL" id="KAI9909308.1"/>
    </source>
</evidence>
<name>A0ACC0VS33_9STRA</name>
<dbReference type="Proteomes" id="UP001163321">
    <property type="component" value="Chromosome 7"/>
</dbReference>
<keyword evidence="2" id="KW-1185">Reference proteome</keyword>
<organism evidence="1 2">
    <name type="scientific">Peronosclerospora sorghi</name>
    <dbReference type="NCBI Taxonomy" id="230839"/>
    <lineage>
        <taxon>Eukaryota</taxon>
        <taxon>Sar</taxon>
        <taxon>Stramenopiles</taxon>
        <taxon>Oomycota</taxon>
        <taxon>Peronosporomycetes</taxon>
        <taxon>Peronosporales</taxon>
        <taxon>Peronosporaceae</taxon>
        <taxon>Peronosclerospora</taxon>
    </lineage>
</organism>
<accession>A0ACC0VS33</accession>
<dbReference type="EMBL" id="CM047586">
    <property type="protein sequence ID" value="KAI9909308.1"/>
    <property type="molecule type" value="Genomic_DNA"/>
</dbReference>
<evidence type="ECO:0000313" key="2">
    <source>
        <dbReference type="Proteomes" id="UP001163321"/>
    </source>
</evidence>
<sequence>MWHGTKELSTRYAQKYSSCSDRNGQEAYMWIPKLVPKRADRSNLYDVSGTVTFKNAASVYTPSRELETFLGNGGPIVVGSGSVGASKSTHTTRMILEAAPSANVRVLIQSNCK</sequence>
<proteinExistence type="predicted"/>
<protein>
    <submittedName>
        <fullName evidence="1">Uncharacterized protein</fullName>
    </submittedName>
</protein>
<gene>
    <name evidence="1" type="ORF">PsorP6_014757</name>
</gene>